<evidence type="ECO:0000256" key="1">
    <source>
        <dbReference type="SAM" id="Phobius"/>
    </source>
</evidence>
<accession>W9DWM7</accession>
<evidence type="ECO:0000313" key="2">
    <source>
        <dbReference type="EMBL" id="ETA68057.1"/>
    </source>
</evidence>
<comment type="caution">
    <text evidence="2">The sequence shown here is derived from an EMBL/GenBank/DDBJ whole genome shotgun (WGS) entry which is preliminary data.</text>
</comment>
<protein>
    <submittedName>
        <fullName evidence="2">Uncharacterized protein</fullName>
    </submittedName>
</protein>
<reference evidence="2 3" key="1">
    <citation type="submission" date="2013-08" db="EMBL/GenBank/DDBJ databases">
        <authorList>
            <consortium name="DOE Joint Genome Institute"/>
            <person name="Eisen J."/>
            <person name="Huntemann M."/>
            <person name="Han J."/>
            <person name="Chen A."/>
            <person name="Kyrpides N."/>
            <person name="Mavromatis K."/>
            <person name="Markowitz V."/>
            <person name="Palaniappan K."/>
            <person name="Ivanova N."/>
            <person name="Schaumberg A."/>
            <person name="Pati A."/>
            <person name="Liolios K."/>
            <person name="Nordberg H.P."/>
            <person name="Cantor M.N."/>
            <person name="Hua S.X."/>
            <person name="Woyke T."/>
        </authorList>
    </citation>
    <scope>NUCLEOTIDE SEQUENCE [LARGE SCALE GENOMIC DNA]</scope>
    <source>
        <strain evidence="2 3">DSM 2278</strain>
    </source>
</reference>
<dbReference type="RefSeq" id="WP_023845193.1">
    <property type="nucleotide sequence ID" value="NZ_AZAJ01000001.1"/>
</dbReference>
<proteinExistence type="predicted"/>
<keyword evidence="1" id="KW-0812">Transmembrane</keyword>
<dbReference type="AlphaFoldDB" id="W9DWM7"/>
<keyword evidence="1" id="KW-0472">Membrane</keyword>
<keyword evidence="3" id="KW-1185">Reference proteome</keyword>
<dbReference type="EMBL" id="AZAJ01000001">
    <property type="protein sequence ID" value="ETA68057.1"/>
    <property type="molecule type" value="Genomic_DNA"/>
</dbReference>
<dbReference type="OrthoDB" id="142251at2157"/>
<evidence type="ECO:0000313" key="3">
    <source>
        <dbReference type="Proteomes" id="UP000019483"/>
    </source>
</evidence>
<keyword evidence="1" id="KW-1133">Transmembrane helix</keyword>
<gene>
    <name evidence="2" type="ORF">MettiDRAFT_1504</name>
</gene>
<organism evidence="2 3">
    <name type="scientific">Methanolobus tindarius DSM 2278</name>
    <dbReference type="NCBI Taxonomy" id="1090322"/>
    <lineage>
        <taxon>Archaea</taxon>
        <taxon>Methanobacteriati</taxon>
        <taxon>Methanobacteriota</taxon>
        <taxon>Stenosarchaea group</taxon>
        <taxon>Methanomicrobia</taxon>
        <taxon>Methanosarcinales</taxon>
        <taxon>Methanosarcinaceae</taxon>
        <taxon>Methanolobus</taxon>
    </lineage>
</organism>
<name>W9DWM7_METTI</name>
<dbReference type="Proteomes" id="UP000019483">
    <property type="component" value="Unassembled WGS sequence"/>
</dbReference>
<feature type="transmembrane region" description="Helical" evidence="1">
    <location>
        <begin position="16"/>
        <end position="40"/>
    </location>
</feature>
<sequence length="123" mass="14287">MPIEKRKLDENKENPYISIAKAVGLLVVVFFLLFAAFFTWSAYNHMYSKAIDARLLDTVPDEFAVVTEEELNDYPALKETMDTQSYVKANPQEWSKTIDFLDEKGSYVVKFKDEYYEIGFMTA</sequence>